<evidence type="ECO:0000313" key="4">
    <source>
        <dbReference type="EMBL" id="TQN66479.1"/>
    </source>
</evidence>
<dbReference type="SFLD" id="SFLDS00003">
    <property type="entry name" value="Haloacid_Dehalogenase"/>
    <property type="match status" value="1"/>
</dbReference>
<reference evidence="4 5" key="1">
    <citation type="journal article" date="2019" name="Sci. Rep.">
        <title>Colletotrichum shisoi sp. nov., an anthracnose pathogen of Perilla frutescens in Japan: molecular phylogenetic, morphological and genomic evidence.</title>
        <authorList>
            <person name="Gan P."/>
            <person name="Tsushima A."/>
            <person name="Hiroyama R."/>
            <person name="Narusaka M."/>
            <person name="Takano Y."/>
            <person name="Narusaka Y."/>
            <person name="Kawaradani M."/>
            <person name="Damm U."/>
            <person name="Shirasu K."/>
        </authorList>
    </citation>
    <scope>NUCLEOTIDE SEQUENCE [LARGE SCALE GENOMIC DNA]</scope>
    <source>
        <strain evidence="4 5">PG-2018a</strain>
    </source>
</reference>
<evidence type="ECO:0000256" key="1">
    <source>
        <dbReference type="ARBA" id="ARBA00022723"/>
    </source>
</evidence>
<dbReference type="Gene3D" id="3.40.50.300">
    <property type="entry name" value="P-loop containing nucleotide triphosphate hydrolases"/>
    <property type="match status" value="1"/>
</dbReference>
<dbReference type="InterPro" id="IPR051400">
    <property type="entry name" value="HAD-like_hydrolase"/>
</dbReference>
<organism evidence="4 5">
    <name type="scientific">Colletotrichum shisoi</name>
    <dbReference type="NCBI Taxonomy" id="2078593"/>
    <lineage>
        <taxon>Eukaryota</taxon>
        <taxon>Fungi</taxon>
        <taxon>Dikarya</taxon>
        <taxon>Ascomycota</taxon>
        <taxon>Pezizomycotina</taxon>
        <taxon>Sordariomycetes</taxon>
        <taxon>Hypocreomycetidae</taxon>
        <taxon>Glomerellales</taxon>
        <taxon>Glomerellaceae</taxon>
        <taxon>Colletotrichum</taxon>
        <taxon>Colletotrichum destructivum species complex</taxon>
    </lineage>
</organism>
<dbReference type="InterPro" id="IPR041492">
    <property type="entry name" value="HAD_2"/>
</dbReference>
<keyword evidence="1" id="KW-0479">Metal-binding</keyword>
<keyword evidence="3" id="KW-0460">Magnesium</keyword>
<dbReference type="GO" id="GO:0016791">
    <property type="term" value="F:phosphatase activity"/>
    <property type="evidence" value="ECO:0007669"/>
    <property type="project" value="TreeGrafter"/>
</dbReference>
<proteinExistence type="predicted"/>
<keyword evidence="5" id="KW-1185">Reference proteome</keyword>
<sequence length="508" mass="57223">MPSTNIEKPPDLIIRLFVACPRSGSAVLMRIFAENPECGVTSRLMPMDHASPGGQDTPNRAIFQTPAQHDVYQLALDAGKRFLISREELGHDTTNGECSYDLLPSASAFDLIRPVFLIRDPIRVFDSWKKIRWKDVQRFIACYVNVFGMINRSASRNISCPLYEQLVYDPRKELQRICDRWGIPFSDAMLQFTKPFGSSFFKSEQETKANCETEPAGILTTVEATSSIIQEVKYHGLLTLEEKEKIERTLCRSYLDCWRDKVDQLRATLSGKTWFGFDLDDTLHEFRLASSTATNEALEVLSQNYGTSMEVLKKEYSCILRTKTSNAFSDGKTSFEYRRERFTLLLERISQTATPTFLASLLEIYEKTLKDALQLKCGAIGLLATLKRLGKKIVIITEGPQDAQERTIRHLGIAEQVDALVTTNSFKLSKVDGLFPKVLQHLGITPAEMAYIGDNEQRDMEPASAEGIFCIHFAEAANFSLDVYPPRINTLAKLDCIMSSLEPGLSGE</sequence>
<dbReference type="PANTHER" id="PTHR46470">
    <property type="entry name" value="N-ACYLNEURAMINATE-9-PHOSPHATASE"/>
    <property type="match status" value="1"/>
</dbReference>
<accession>A0A5Q4BIT0</accession>
<evidence type="ECO:0000313" key="5">
    <source>
        <dbReference type="Proteomes" id="UP000326340"/>
    </source>
</evidence>
<dbReference type="Gene3D" id="1.10.150.240">
    <property type="entry name" value="Putative phosphatase, domain 2"/>
    <property type="match status" value="1"/>
</dbReference>
<dbReference type="Gene3D" id="3.40.50.1000">
    <property type="entry name" value="HAD superfamily/HAD-like"/>
    <property type="match status" value="1"/>
</dbReference>
<evidence type="ECO:0000256" key="3">
    <source>
        <dbReference type="ARBA" id="ARBA00022842"/>
    </source>
</evidence>
<dbReference type="CDD" id="cd01427">
    <property type="entry name" value="HAD_like"/>
    <property type="match status" value="1"/>
</dbReference>
<dbReference type="EMBL" id="PUHP01001193">
    <property type="protein sequence ID" value="TQN66479.1"/>
    <property type="molecule type" value="Genomic_DNA"/>
</dbReference>
<protein>
    <submittedName>
        <fullName evidence="4">Glyceraldehyde 3-phosphate phosphatase</fullName>
    </submittedName>
</protein>
<dbReference type="InterPro" id="IPR027417">
    <property type="entry name" value="P-loop_NTPase"/>
</dbReference>
<name>A0A5Q4BIT0_9PEZI</name>
<dbReference type="InterPro" id="IPR036412">
    <property type="entry name" value="HAD-like_sf"/>
</dbReference>
<dbReference type="Pfam" id="PF13419">
    <property type="entry name" value="HAD_2"/>
    <property type="match status" value="1"/>
</dbReference>
<dbReference type="InterPro" id="IPR023214">
    <property type="entry name" value="HAD_sf"/>
</dbReference>
<gene>
    <name evidence="4" type="ORF">CSHISOI_08783</name>
</gene>
<dbReference type="Proteomes" id="UP000326340">
    <property type="component" value="Unassembled WGS sequence"/>
</dbReference>
<dbReference type="SUPFAM" id="SSF56784">
    <property type="entry name" value="HAD-like"/>
    <property type="match status" value="1"/>
</dbReference>
<dbReference type="GO" id="GO:0046872">
    <property type="term" value="F:metal ion binding"/>
    <property type="evidence" value="ECO:0007669"/>
    <property type="project" value="UniProtKB-KW"/>
</dbReference>
<evidence type="ECO:0000256" key="2">
    <source>
        <dbReference type="ARBA" id="ARBA00022801"/>
    </source>
</evidence>
<dbReference type="SFLD" id="SFLDG01129">
    <property type="entry name" value="C1.5:_HAD__Beta-PGM__Phosphata"/>
    <property type="match status" value="1"/>
</dbReference>
<dbReference type="SUPFAM" id="SSF52540">
    <property type="entry name" value="P-loop containing nucleoside triphosphate hydrolases"/>
    <property type="match status" value="1"/>
</dbReference>
<dbReference type="InterPro" id="IPR023198">
    <property type="entry name" value="PGP-like_dom2"/>
</dbReference>
<keyword evidence="2" id="KW-0378">Hydrolase</keyword>
<dbReference type="PANTHER" id="PTHR46470:SF2">
    <property type="entry name" value="GLYCERALDEHYDE 3-PHOSPHATE PHOSPHATASE"/>
    <property type="match status" value="1"/>
</dbReference>
<dbReference type="OrthoDB" id="1694274at2759"/>
<dbReference type="AlphaFoldDB" id="A0A5Q4BIT0"/>
<comment type="caution">
    <text evidence="4">The sequence shown here is derived from an EMBL/GenBank/DDBJ whole genome shotgun (WGS) entry which is preliminary data.</text>
</comment>